<organism evidence="1 2">
    <name type="scientific">Phlebia brevispora</name>
    <dbReference type="NCBI Taxonomy" id="194682"/>
    <lineage>
        <taxon>Eukaryota</taxon>
        <taxon>Fungi</taxon>
        <taxon>Dikarya</taxon>
        <taxon>Basidiomycota</taxon>
        <taxon>Agaricomycotina</taxon>
        <taxon>Agaricomycetes</taxon>
        <taxon>Polyporales</taxon>
        <taxon>Meruliaceae</taxon>
        <taxon>Phlebia</taxon>
    </lineage>
</organism>
<reference evidence="1" key="1">
    <citation type="submission" date="2022-07" db="EMBL/GenBank/DDBJ databases">
        <title>Genome Sequence of Phlebia brevispora.</title>
        <authorList>
            <person name="Buettner E."/>
        </authorList>
    </citation>
    <scope>NUCLEOTIDE SEQUENCE</scope>
    <source>
        <strain evidence="1">MPL23</strain>
    </source>
</reference>
<sequence length="631" mass="69347">MASQLAEIAGKGFDYVVIGGGTAGLTVAARLVEDPSVSVAVLEAGEALLNDPLILLSGQYARTYGNPKYDWLHKTVPQKCVNNRQIPWPSGKGLGIFEGGSSAMNFLMWTKPHAADVDAWEKLGNPGWNWQLFQKHALRVEHFTGATEDQLADLAHTPHDPTHHGSAGPVKTTMAWSHSRVEKLFQDTLANMGVQDARCAYAGDNTGRWLAVNIMDRGNKWTRSYSATAYYLPSRDKPNHKVLTEALVSRIIFSEDKDGEDVVATGVEFIYEGQKYVVRVSKEVVVSAGTMMSPVVLERSGIGRKDVLENIGVLVRVDLPGVGENLQDHVHMPVSFELKPEEGATSWDKLKDAAFAQEQAALQCVDRPYVASRMVDKVSLREQGQKNIYWKAITSVHFNSLQALLPDHTECVINDTVGFVDAVKKSGTIPPGREEQYNLQLQALKDAKIPDLEFVTFAGFMTYAASQPDPDKSYLSIVVGPQHPFSRGSVHATSSDPTQLPTIDPHNGETPSDLNLMVKGILYLRQMAETEPFKSNLVREVDPGLDKSSEEELLEYVKTMLTSFCHQVGSLSMLPREKNGCVDTHLKVYGTKNVRVADISVIPLQVSAHSQCAAYVIGDILADILKTGHLE</sequence>
<dbReference type="EMBL" id="JANHOG010001353">
    <property type="protein sequence ID" value="KAJ3538477.1"/>
    <property type="molecule type" value="Genomic_DNA"/>
</dbReference>
<accession>A0ACC1SFI8</accession>
<comment type="caution">
    <text evidence="1">The sequence shown here is derived from an EMBL/GenBank/DDBJ whole genome shotgun (WGS) entry which is preliminary data.</text>
</comment>
<evidence type="ECO:0000313" key="1">
    <source>
        <dbReference type="EMBL" id="KAJ3538477.1"/>
    </source>
</evidence>
<proteinExistence type="predicted"/>
<name>A0ACC1SFI8_9APHY</name>
<protein>
    <submittedName>
        <fullName evidence="1">Uncharacterized protein</fullName>
    </submittedName>
</protein>
<evidence type="ECO:0000313" key="2">
    <source>
        <dbReference type="Proteomes" id="UP001148662"/>
    </source>
</evidence>
<dbReference type="Proteomes" id="UP001148662">
    <property type="component" value="Unassembled WGS sequence"/>
</dbReference>
<keyword evidence="2" id="KW-1185">Reference proteome</keyword>
<gene>
    <name evidence="1" type="ORF">NM688_g6515</name>
</gene>